<dbReference type="UniPathway" id="UPA00196"/>
<dbReference type="PANTHER" id="PTHR22760:SF4">
    <property type="entry name" value="GPI MANNOSYLTRANSFERASE 3"/>
    <property type="match status" value="1"/>
</dbReference>
<protein>
    <recommendedName>
        <fullName evidence="12">Mannosyltransferase</fullName>
        <ecNumber evidence="12">2.4.1.-</ecNumber>
    </recommendedName>
</protein>
<feature type="transmembrane region" description="Helical" evidence="12">
    <location>
        <begin position="325"/>
        <end position="342"/>
    </location>
</feature>
<dbReference type="EC" id="2.4.1.-" evidence="12"/>
<proteinExistence type="inferred from homology"/>
<dbReference type="CGD" id="CAL0000164530">
    <property type="gene designation" value="Cd36_54640"/>
</dbReference>
<dbReference type="OrthoDB" id="416834at2759"/>
<dbReference type="EMBL" id="FM992692">
    <property type="protein sequence ID" value="CAX41843.1"/>
    <property type="molecule type" value="Genomic_DNA"/>
</dbReference>
<dbReference type="CAZy" id="GT22">
    <property type="family name" value="Glycosyltransferase Family 22"/>
</dbReference>
<sequence>MTKSTLLSSYKLFAFICIFRLLNSFAIETFFQADEFFQALEPAHHFVYGYGYLTWEWKQQLRSAIHPLIYALGYKLVGDNTTLVRICPKIINALIATIGEYNLYKFIIVYDSEKLAWITLMLSLFNPFNWYVITRSFSNNLEMVLTVLALRFWPWNKKINGRWYISLGFGFVSCIIRPTNILIWIPLGIWLLINVRINFKWVVTSLMEVVLILLTNTALDYYFYHQMTFPLYNFLEFNVFKNLSIFYGTAPWHFYLFQAIPLMLMLYLPLMIYGLKKNILLFTGLFYVIGFSLIQHKEFRFIYPIHPILLYFTARGYVRLRPKFVLLGILLNVCIGLFFTNVHERGVIDLTRYLAAQSTPSVGFITPCHSTPWQSYFHSPNLDINSWFLTCEPPLHLNKPSLEEIKRYRDQSDQFYDAPKSFLQMHLGKDLPMTEQLVIFEPLEQLIKDELGNGYHECKRFYNSFFHWDNRRNGDIIVYCRNE</sequence>
<evidence type="ECO:0000256" key="8">
    <source>
        <dbReference type="ARBA" id="ARBA00022824"/>
    </source>
</evidence>
<evidence type="ECO:0000256" key="4">
    <source>
        <dbReference type="ARBA" id="ARBA00022502"/>
    </source>
</evidence>
<keyword evidence="7 12" id="KW-0812">Transmembrane</keyword>
<keyword evidence="4" id="KW-0337">GPI-anchor biosynthesis</keyword>
<keyword evidence="15" id="KW-1185">Reference proteome</keyword>
<comment type="subcellular location">
    <subcellularLocation>
        <location evidence="1 12">Endoplasmic reticulum membrane</location>
        <topology evidence="1 12">Multi-pass membrane protein</topology>
    </subcellularLocation>
</comment>
<name>B9WI46_CANDC</name>
<feature type="transmembrane region" description="Helical" evidence="12">
    <location>
        <begin position="115"/>
        <end position="133"/>
    </location>
</feature>
<dbReference type="GeneID" id="8048414"/>
<feature type="transmembrane region" description="Helical" evidence="12">
    <location>
        <begin position="205"/>
        <end position="224"/>
    </location>
</feature>
<evidence type="ECO:0000256" key="12">
    <source>
        <dbReference type="RuleBase" id="RU363075"/>
    </source>
</evidence>
<gene>
    <name evidence="13" type="ordered locus">Cd36_54640</name>
    <name evidence="14" type="ORF">CD36_54640</name>
</gene>
<evidence type="ECO:0000256" key="11">
    <source>
        <dbReference type="ARBA" id="ARBA00024708"/>
    </source>
</evidence>
<feature type="transmembrane region" description="Helical" evidence="12">
    <location>
        <begin position="244"/>
        <end position="267"/>
    </location>
</feature>
<evidence type="ECO:0000256" key="1">
    <source>
        <dbReference type="ARBA" id="ARBA00004477"/>
    </source>
</evidence>
<dbReference type="Pfam" id="PF03901">
    <property type="entry name" value="Glyco_transf_22"/>
    <property type="match status" value="1"/>
</dbReference>
<dbReference type="RefSeq" id="XP_002420758.1">
    <property type="nucleotide sequence ID" value="XM_002420713.1"/>
</dbReference>
<keyword evidence="5 12" id="KW-0328">Glycosyltransferase</keyword>
<evidence type="ECO:0000256" key="3">
    <source>
        <dbReference type="ARBA" id="ARBA00006065"/>
    </source>
</evidence>
<evidence type="ECO:0000313" key="15">
    <source>
        <dbReference type="Proteomes" id="UP000002605"/>
    </source>
</evidence>
<comment type="function">
    <text evidence="11">Mannosyltransferase involved in glycosylphosphatidylinositol-anchor biosynthesis. Transfers the third mannose to Man2-GlcN-acyl-PI during GPI precursor assembly.</text>
</comment>
<feature type="transmembrane region" description="Helical" evidence="12">
    <location>
        <begin position="163"/>
        <end position="193"/>
    </location>
</feature>
<dbReference type="GO" id="GO:0000026">
    <property type="term" value="F:alpha-1,2-mannosyltransferase activity"/>
    <property type="evidence" value="ECO:0007669"/>
    <property type="project" value="TreeGrafter"/>
</dbReference>
<comment type="pathway">
    <text evidence="2">Glycolipid biosynthesis; glycosylphosphatidylinositol-anchor biosynthesis.</text>
</comment>
<dbReference type="eggNOG" id="KOG1771">
    <property type="taxonomic scope" value="Eukaryota"/>
</dbReference>
<evidence type="ECO:0000256" key="2">
    <source>
        <dbReference type="ARBA" id="ARBA00004687"/>
    </source>
</evidence>
<dbReference type="GO" id="GO:0006506">
    <property type="term" value="P:GPI anchor biosynthetic process"/>
    <property type="evidence" value="ECO:0007669"/>
    <property type="project" value="UniProtKB-UniPathway"/>
</dbReference>
<evidence type="ECO:0000256" key="6">
    <source>
        <dbReference type="ARBA" id="ARBA00022679"/>
    </source>
</evidence>
<feature type="transmembrane region" description="Helical" evidence="12">
    <location>
        <begin position="12"/>
        <end position="31"/>
    </location>
</feature>
<reference evidence="14 15" key="1">
    <citation type="journal article" date="2009" name="Genome Res.">
        <title>Comparative genomics of the fungal pathogens Candida dubliniensis and Candida albicans.</title>
        <authorList>
            <person name="Jackson A.P."/>
            <person name="Gamble J.A."/>
            <person name="Yeomans T."/>
            <person name="Moran G.P."/>
            <person name="Saunders D."/>
            <person name="Harris D."/>
            <person name="Aslett M."/>
            <person name="Barrell J.F."/>
            <person name="Butler G."/>
            <person name="Citiulo F."/>
            <person name="Coleman D.C."/>
            <person name="de Groot P.W.J."/>
            <person name="Goodwin T.J."/>
            <person name="Quail M.A."/>
            <person name="McQuillan J."/>
            <person name="Munro C.A."/>
            <person name="Pain A."/>
            <person name="Poulter R.T."/>
            <person name="Rajandream M.A."/>
            <person name="Renauld H."/>
            <person name="Spiering M.J."/>
            <person name="Tivey A."/>
            <person name="Gow N.A.R."/>
            <person name="Barrell B."/>
            <person name="Sullivan D.J."/>
            <person name="Berriman M."/>
        </authorList>
    </citation>
    <scope>NUCLEOTIDE SEQUENCE [LARGE SCALE GENOMIC DNA]</scope>
    <source>
        <strain evidence="15">CD36 / ATCC MYA-646 / CBS 7987 / NCPF 3949 / NRRL Y-17841</strain>
    </source>
</reference>
<keyword evidence="6 14" id="KW-0808">Transferase</keyword>
<dbReference type="KEGG" id="cdu:CD36_54640"/>
<evidence type="ECO:0000256" key="7">
    <source>
        <dbReference type="ARBA" id="ARBA00022692"/>
    </source>
</evidence>
<keyword evidence="10 12" id="KW-0472">Membrane</keyword>
<comment type="similarity">
    <text evidence="3">Belongs to the glycosyltransferase 22 family. PIGB subfamily.</text>
</comment>
<dbReference type="HOGENOM" id="CLU_012353_0_1_1"/>
<evidence type="ECO:0000256" key="5">
    <source>
        <dbReference type="ARBA" id="ARBA00022676"/>
    </source>
</evidence>
<feature type="transmembrane region" description="Helical" evidence="12">
    <location>
        <begin position="279"/>
        <end position="295"/>
    </location>
</feature>
<evidence type="ECO:0000256" key="10">
    <source>
        <dbReference type="ARBA" id="ARBA00023136"/>
    </source>
</evidence>
<evidence type="ECO:0000313" key="14">
    <source>
        <dbReference type="EMBL" id="CAX41843.1"/>
    </source>
</evidence>
<dbReference type="Proteomes" id="UP000002605">
    <property type="component" value="Chromosome 5"/>
</dbReference>
<dbReference type="InterPro" id="IPR005599">
    <property type="entry name" value="GPI_mannosylTrfase"/>
</dbReference>
<organism evidence="14 15">
    <name type="scientific">Candida dubliniensis (strain CD36 / ATCC MYA-646 / CBS 7987 / NCPF 3949 / NRRL Y-17841)</name>
    <name type="common">Yeast</name>
    <dbReference type="NCBI Taxonomy" id="573826"/>
    <lineage>
        <taxon>Eukaryota</taxon>
        <taxon>Fungi</taxon>
        <taxon>Dikarya</taxon>
        <taxon>Ascomycota</taxon>
        <taxon>Saccharomycotina</taxon>
        <taxon>Pichiomycetes</taxon>
        <taxon>Debaryomycetaceae</taxon>
        <taxon>Candida/Lodderomyces clade</taxon>
        <taxon>Candida</taxon>
    </lineage>
</organism>
<dbReference type="PANTHER" id="PTHR22760">
    <property type="entry name" value="GLYCOSYLTRANSFERASE"/>
    <property type="match status" value="1"/>
</dbReference>
<keyword evidence="8 12" id="KW-0256">Endoplasmic reticulum</keyword>
<keyword evidence="9 12" id="KW-1133">Transmembrane helix</keyword>
<dbReference type="GO" id="GO:0005789">
    <property type="term" value="C:endoplasmic reticulum membrane"/>
    <property type="evidence" value="ECO:0007669"/>
    <property type="project" value="UniProtKB-SubCell"/>
</dbReference>
<accession>B9WI46</accession>
<dbReference type="AlphaFoldDB" id="B9WI46"/>
<evidence type="ECO:0000256" key="9">
    <source>
        <dbReference type="ARBA" id="ARBA00022989"/>
    </source>
</evidence>
<evidence type="ECO:0000313" key="13">
    <source>
        <dbReference type="CGD" id="CAL0000164530"/>
    </source>
</evidence>